<name>A0ABU0AUA1_9FIRM</name>
<evidence type="ECO:0000259" key="2">
    <source>
        <dbReference type="Pfam" id="PF00395"/>
    </source>
</evidence>
<feature type="signal peptide" evidence="1">
    <location>
        <begin position="1"/>
        <end position="19"/>
    </location>
</feature>
<dbReference type="RefSeq" id="WP_307495052.1">
    <property type="nucleotide sequence ID" value="NZ_JAUSTN010000004.1"/>
</dbReference>
<evidence type="ECO:0000313" key="3">
    <source>
        <dbReference type="EMBL" id="MDQ0274847.1"/>
    </source>
</evidence>
<gene>
    <name evidence="3" type="ORF">J2S72_000868</name>
</gene>
<evidence type="ECO:0000313" key="4">
    <source>
        <dbReference type="Proteomes" id="UP001236559"/>
    </source>
</evidence>
<keyword evidence="1" id="KW-0732">Signal</keyword>
<reference evidence="3 4" key="1">
    <citation type="submission" date="2023-07" db="EMBL/GenBank/DDBJ databases">
        <title>Genomic Encyclopedia of Type Strains, Phase IV (KMG-IV): sequencing the most valuable type-strain genomes for metagenomic binning, comparative biology and taxonomic classification.</title>
        <authorList>
            <person name="Goeker M."/>
        </authorList>
    </citation>
    <scope>NUCLEOTIDE SEQUENCE [LARGE SCALE GENOMIC DNA]</scope>
    <source>
        <strain evidence="3 4">DSM 22616</strain>
    </source>
</reference>
<organism evidence="3 4">
    <name type="scientific">Peptoniphilus koenoeneniae</name>
    <dbReference type="NCBI Taxonomy" id="507751"/>
    <lineage>
        <taxon>Bacteria</taxon>
        <taxon>Bacillati</taxon>
        <taxon>Bacillota</taxon>
        <taxon>Tissierellia</taxon>
        <taxon>Tissierellales</taxon>
        <taxon>Peptoniphilaceae</taxon>
        <taxon>Peptoniphilus</taxon>
    </lineage>
</organism>
<proteinExistence type="predicted"/>
<sequence length="297" mass="34537">MKKLIFIFSVLFLFTNAFAGEKIEGPKKLSGETEEDSYIISFENNEKIIKNEKKEEIYLEINIKDLNSKKCVNLKKALEGNEKEKIEIKKAEIESSIKAKAYEIKIRYLIGKNKSQYSNSITLGEVPIYNNYSDWAKAKLDKAQKLGILSDKVRSDMKKEITREEFAELLVKIYEKKDWIHVHKKESPFSDCDSKWANAANELDLLKGYNNKFYPNKKLKKYEGAIVYSKILNLKENLKSKNKIKDISKLNDFAKISVENTVEEKIFALSKGKFYPEKTLTREEVICQLMDIIDKKI</sequence>
<dbReference type="EMBL" id="JAUSTN010000004">
    <property type="protein sequence ID" value="MDQ0274847.1"/>
    <property type="molecule type" value="Genomic_DNA"/>
</dbReference>
<evidence type="ECO:0000256" key="1">
    <source>
        <dbReference type="SAM" id="SignalP"/>
    </source>
</evidence>
<feature type="chain" id="PRO_5045449379" description="SLH domain-containing protein" evidence="1">
    <location>
        <begin position="20"/>
        <end position="297"/>
    </location>
</feature>
<dbReference type="Pfam" id="PF00395">
    <property type="entry name" value="SLH"/>
    <property type="match status" value="1"/>
</dbReference>
<dbReference type="Proteomes" id="UP001236559">
    <property type="component" value="Unassembled WGS sequence"/>
</dbReference>
<keyword evidence="4" id="KW-1185">Reference proteome</keyword>
<comment type="caution">
    <text evidence="3">The sequence shown here is derived from an EMBL/GenBank/DDBJ whole genome shotgun (WGS) entry which is preliminary data.</text>
</comment>
<feature type="domain" description="SLH" evidence="2">
    <location>
        <begin position="244"/>
        <end position="285"/>
    </location>
</feature>
<protein>
    <recommendedName>
        <fullName evidence="2">SLH domain-containing protein</fullName>
    </recommendedName>
</protein>
<dbReference type="InterPro" id="IPR001119">
    <property type="entry name" value="SLH_dom"/>
</dbReference>
<accession>A0ABU0AUA1</accession>